<sequence length="122" mass="13561">HALADDASDANEKFVNNLDCISESGNQDLCDQFLKQCNSQLPEKILKAYYDCLADLKSDVNKCSYNEQLYYSPEDRRQLNNCIFSQVDGSQLNGNDLQQLGYVSQCTEDLAKQAGCADADSS</sequence>
<comment type="caution">
    <text evidence="1">The sequence shown here is derived from an EMBL/GenBank/DDBJ whole genome shotgun (WGS) entry which is preliminary data.</text>
</comment>
<reference evidence="1 2" key="1">
    <citation type="journal article" date="2019" name="Sci. Rep.">
        <title>Orb-weaving spider Araneus ventricosus genome elucidates the spidroin gene catalogue.</title>
        <authorList>
            <person name="Kono N."/>
            <person name="Nakamura H."/>
            <person name="Ohtoshi R."/>
            <person name="Moran D.A.P."/>
            <person name="Shinohara A."/>
            <person name="Yoshida Y."/>
            <person name="Fujiwara M."/>
            <person name="Mori M."/>
            <person name="Tomita M."/>
            <person name="Arakawa K."/>
        </authorList>
    </citation>
    <scope>NUCLEOTIDE SEQUENCE [LARGE SCALE GENOMIC DNA]</scope>
</reference>
<keyword evidence="2" id="KW-1185">Reference proteome</keyword>
<protein>
    <submittedName>
        <fullName evidence="1">Uncharacterized protein</fullName>
    </submittedName>
</protein>
<evidence type="ECO:0000313" key="2">
    <source>
        <dbReference type="Proteomes" id="UP000499080"/>
    </source>
</evidence>
<organism evidence="1 2">
    <name type="scientific">Araneus ventricosus</name>
    <name type="common">Orbweaver spider</name>
    <name type="synonym">Epeira ventricosa</name>
    <dbReference type="NCBI Taxonomy" id="182803"/>
    <lineage>
        <taxon>Eukaryota</taxon>
        <taxon>Metazoa</taxon>
        <taxon>Ecdysozoa</taxon>
        <taxon>Arthropoda</taxon>
        <taxon>Chelicerata</taxon>
        <taxon>Arachnida</taxon>
        <taxon>Araneae</taxon>
        <taxon>Araneomorphae</taxon>
        <taxon>Entelegynae</taxon>
        <taxon>Araneoidea</taxon>
        <taxon>Araneidae</taxon>
        <taxon>Araneus</taxon>
    </lineage>
</organism>
<dbReference type="Proteomes" id="UP000499080">
    <property type="component" value="Unassembled WGS sequence"/>
</dbReference>
<feature type="non-terminal residue" evidence="1">
    <location>
        <position position="1"/>
    </location>
</feature>
<evidence type="ECO:0000313" key="1">
    <source>
        <dbReference type="EMBL" id="GBM97381.1"/>
    </source>
</evidence>
<name>A0A4Y2K4W3_ARAVE</name>
<accession>A0A4Y2K4W3</accession>
<dbReference type="OrthoDB" id="6424365at2759"/>
<dbReference type="AlphaFoldDB" id="A0A4Y2K4W3"/>
<proteinExistence type="predicted"/>
<dbReference type="EMBL" id="BGPR01004228">
    <property type="protein sequence ID" value="GBM97381.1"/>
    <property type="molecule type" value="Genomic_DNA"/>
</dbReference>
<gene>
    <name evidence="1" type="ORF">AVEN_105093_1</name>
</gene>